<dbReference type="SUPFAM" id="SSF69304">
    <property type="entry name" value="Tricorn protease N-terminal domain"/>
    <property type="match status" value="1"/>
</dbReference>
<comment type="caution">
    <text evidence="2">The sequence shown here is derived from an EMBL/GenBank/DDBJ whole genome shotgun (WGS) entry which is preliminary data.</text>
</comment>
<dbReference type="RefSeq" id="WP_193535435.1">
    <property type="nucleotide sequence ID" value="NZ_JADCLJ010000019.1"/>
</dbReference>
<evidence type="ECO:0000313" key="3">
    <source>
        <dbReference type="Proteomes" id="UP001516662"/>
    </source>
</evidence>
<gene>
    <name evidence="2" type="ORF">IMZ08_07850</name>
</gene>
<evidence type="ECO:0000313" key="2">
    <source>
        <dbReference type="EMBL" id="MBE4907963.1"/>
    </source>
</evidence>
<sequence length="376" mass="43864">MRVLLALLFTVIFISGCQSSHQLYEVSDMPYKEEKDVLKGQVPVPFFSTSQQIISLDMNGEAFNTVGEWFDDESILYIVDKDGGSDLYYYHLFSGEKKLFYHTDSPIVTMKANEDHSLFLIHSSSERNEAEFLVVNKEGEKVYDWKINSFDLQFVWNPNVLDEVFVTAFLEDWSFSTFVIKIGEETVTPYTVNEPFVQWFDKQSIAFMKWNQEEPVFSAPLYTFNFETNKESLLMEDVISFTTFKDVLFTVSNDKVQTTKGIYRLYDTGTMNKKKEIMVPLLTTYSRWYVPYHDYVTNQKKFYTLLPDESASYDTYTGKFELIAFSLDAEESETILSNVDSLPINFSPNGYYCLYGYQFENVIDVKEKEVKELIQL</sequence>
<evidence type="ECO:0000259" key="1">
    <source>
        <dbReference type="Pfam" id="PF21101"/>
    </source>
</evidence>
<reference evidence="2 3" key="1">
    <citation type="submission" date="2020-10" db="EMBL/GenBank/DDBJ databases">
        <title>Bacillus sp. HD4P25, an endophyte from a halophyte.</title>
        <authorList>
            <person name="Sun J.-Q."/>
        </authorList>
    </citation>
    <scope>NUCLEOTIDE SEQUENCE [LARGE SCALE GENOMIC DNA]</scope>
    <source>
        <strain evidence="2 3">YIM 93174</strain>
    </source>
</reference>
<dbReference type="PROSITE" id="PS51257">
    <property type="entry name" value="PROKAR_LIPOPROTEIN"/>
    <property type="match status" value="1"/>
</dbReference>
<feature type="domain" description="YqgU-like 6-bladed beta-propeller" evidence="1">
    <location>
        <begin position="92"/>
        <end position="356"/>
    </location>
</feature>
<accession>A0ABR9QHK6</accession>
<dbReference type="InterPro" id="IPR048421">
    <property type="entry name" value="YqgU_beta-prop"/>
</dbReference>
<dbReference type="EMBL" id="JADCLJ010000019">
    <property type="protein sequence ID" value="MBE4907963.1"/>
    <property type="molecule type" value="Genomic_DNA"/>
</dbReference>
<keyword evidence="3" id="KW-1185">Reference proteome</keyword>
<protein>
    <recommendedName>
        <fullName evidence="1">YqgU-like 6-bladed beta-propeller domain-containing protein</fullName>
    </recommendedName>
</protein>
<organism evidence="2 3">
    <name type="scientific">Litchfieldia luteola</name>
    <dbReference type="NCBI Taxonomy" id="682179"/>
    <lineage>
        <taxon>Bacteria</taxon>
        <taxon>Bacillati</taxon>
        <taxon>Bacillota</taxon>
        <taxon>Bacilli</taxon>
        <taxon>Bacillales</taxon>
        <taxon>Bacillaceae</taxon>
        <taxon>Litchfieldia</taxon>
    </lineage>
</organism>
<dbReference type="Proteomes" id="UP001516662">
    <property type="component" value="Unassembled WGS sequence"/>
</dbReference>
<dbReference type="Pfam" id="PF21101">
    <property type="entry name" value="YqgU"/>
    <property type="match status" value="1"/>
</dbReference>
<proteinExistence type="predicted"/>
<name>A0ABR9QHK6_9BACI</name>